<dbReference type="SUPFAM" id="SSF51905">
    <property type="entry name" value="FAD/NAD(P)-binding domain"/>
    <property type="match status" value="1"/>
</dbReference>
<gene>
    <name evidence="4" type="ORF">CHLNCDRAFT_134896</name>
</gene>
<evidence type="ECO:0000256" key="3">
    <source>
        <dbReference type="ARBA" id="ARBA00023002"/>
    </source>
</evidence>
<proteinExistence type="inferred from homology"/>
<comment type="similarity">
    <text evidence="1">Belongs to the class-II pyridine nucleotide-disulfide oxidoreductase family.</text>
</comment>
<dbReference type="InParanoid" id="E1ZH23"/>
<keyword evidence="2" id="KW-0285">Flavoprotein</keyword>
<accession>E1ZH23</accession>
<dbReference type="KEGG" id="cvr:CHLNCDRAFT_134896"/>
<evidence type="ECO:0000256" key="2">
    <source>
        <dbReference type="ARBA" id="ARBA00022630"/>
    </source>
</evidence>
<dbReference type="Proteomes" id="UP000008141">
    <property type="component" value="Unassembled WGS sequence"/>
</dbReference>
<protein>
    <recommendedName>
        <fullName evidence="6">FAD/NAD(P)-binding domain-containing protein</fullName>
    </recommendedName>
</protein>
<dbReference type="GO" id="GO:0097237">
    <property type="term" value="P:cellular response to toxic substance"/>
    <property type="evidence" value="ECO:0007669"/>
    <property type="project" value="UniProtKB-ARBA"/>
</dbReference>
<dbReference type="STRING" id="554065.E1ZH23"/>
<evidence type="ECO:0000313" key="5">
    <source>
        <dbReference type="Proteomes" id="UP000008141"/>
    </source>
</evidence>
<reference evidence="4 5" key="1">
    <citation type="journal article" date="2010" name="Plant Cell">
        <title>The Chlorella variabilis NC64A genome reveals adaptation to photosymbiosis, coevolution with viruses, and cryptic sex.</title>
        <authorList>
            <person name="Blanc G."/>
            <person name="Duncan G."/>
            <person name="Agarkova I."/>
            <person name="Borodovsky M."/>
            <person name="Gurnon J."/>
            <person name="Kuo A."/>
            <person name="Lindquist E."/>
            <person name="Lucas S."/>
            <person name="Pangilinan J."/>
            <person name="Polle J."/>
            <person name="Salamov A."/>
            <person name="Terry A."/>
            <person name="Yamada T."/>
            <person name="Dunigan D.D."/>
            <person name="Grigoriev I.V."/>
            <person name="Claverie J.M."/>
            <person name="Van Etten J.L."/>
        </authorList>
    </citation>
    <scope>NUCLEOTIDE SEQUENCE [LARGE SCALE GENOMIC DNA]</scope>
    <source>
        <strain evidence="4 5">NC64A</strain>
    </source>
</reference>
<dbReference type="EMBL" id="GL433846">
    <property type="protein sequence ID" value="EFN55042.1"/>
    <property type="molecule type" value="Genomic_DNA"/>
</dbReference>
<dbReference type="RefSeq" id="XP_005847144.1">
    <property type="nucleotide sequence ID" value="XM_005847082.1"/>
</dbReference>
<dbReference type="Gene3D" id="3.50.50.60">
    <property type="entry name" value="FAD/NAD(P)-binding domain"/>
    <property type="match status" value="1"/>
</dbReference>
<dbReference type="eggNOG" id="KOG0404">
    <property type="taxonomic scope" value="Eukaryota"/>
</dbReference>
<sequence length="63" mass="6814">MREYRFADRQKRKHQKVTVAIVGGGPAAHTAAIYLARAEMAPVLFEGWMANGLAPGGQLTTTT</sequence>
<dbReference type="InterPro" id="IPR036188">
    <property type="entry name" value="FAD/NAD-bd_sf"/>
</dbReference>
<dbReference type="AlphaFoldDB" id="E1ZH23"/>
<keyword evidence="5" id="KW-1185">Reference proteome</keyword>
<keyword evidence="3" id="KW-0560">Oxidoreductase</keyword>
<evidence type="ECO:0000256" key="1">
    <source>
        <dbReference type="ARBA" id="ARBA00009333"/>
    </source>
</evidence>
<evidence type="ECO:0000313" key="4">
    <source>
        <dbReference type="EMBL" id="EFN55042.1"/>
    </source>
</evidence>
<organism evidence="5">
    <name type="scientific">Chlorella variabilis</name>
    <name type="common">Green alga</name>
    <dbReference type="NCBI Taxonomy" id="554065"/>
    <lineage>
        <taxon>Eukaryota</taxon>
        <taxon>Viridiplantae</taxon>
        <taxon>Chlorophyta</taxon>
        <taxon>core chlorophytes</taxon>
        <taxon>Trebouxiophyceae</taxon>
        <taxon>Chlorellales</taxon>
        <taxon>Chlorellaceae</taxon>
        <taxon>Chlorella clade</taxon>
        <taxon>Chlorella</taxon>
    </lineage>
</organism>
<dbReference type="GO" id="GO:0016491">
    <property type="term" value="F:oxidoreductase activity"/>
    <property type="evidence" value="ECO:0007669"/>
    <property type="project" value="UniProtKB-KW"/>
</dbReference>
<dbReference type="InterPro" id="IPR050097">
    <property type="entry name" value="Ferredoxin-NADP_redctase_2"/>
</dbReference>
<dbReference type="OrthoDB" id="1724083at2759"/>
<evidence type="ECO:0008006" key="6">
    <source>
        <dbReference type="Google" id="ProtNLM"/>
    </source>
</evidence>
<dbReference type="PANTHER" id="PTHR48105">
    <property type="entry name" value="THIOREDOXIN REDUCTASE 1-RELATED-RELATED"/>
    <property type="match status" value="1"/>
</dbReference>
<dbReference type="GeneID" id="17354530"/>
<name>E1ZH23_CHLVA</name>
<dbReference type="PRINTS" id="PR00469">
    <property type="entry name" value="PNDRDTASEII"/>
</dbReference>